<keyword evidence="4" id="KW-1185">Reference proteome</keyword>
<feature type="non-terminal residue" evidence="3">
    <location>
        <position position="227"/>
    </location>
</feature>
<dbReference type="Pfam" id="PF04765">
    <property type="entry name" value="TOD1_MUCI70"/>
    <property type="match status" value="1"/>
</dbReference>
<evidence type="ECO:0000313" key="3">
    <source>
        <dbReference type="EMBL" id="KAH9327162.1"/>
    </source>
</evidence>
<evidence type="ECO:0000256" key="1">
    <source>
        <dbReference type="SAM" id="MobiDB-lite"/>
    </source>
</evidence>
<dbReference type="InterPro" id="IPR006852">
    <property type="entry name" value="TOD1_MUCI70"/>
</dbReference>
<organism evidence="3 4">
    <name type="scientific">Taxus chinensis</name>
    <name type="common">Chinese yew</name>
    <name type="synonym">Taxus wallichiana var. chinensis</name>
    <dbReference type="NCBI Taxonomy" id="29808"/>
    <lineage>
        <taxon>Eukaryota</taxon>
        <taxon>Viridiplantae</taxon>
        <taxon>Streptophyta</taxon>
        <taxon>Embryophyta</taxon>
        <taxon>Tracheophyta</taxon>
        <taxon>Spermatophyta</taxon>
        <taxon>Pinopsida</taxon>
        <taxon>Pinidae</taxon>
        <taxon>Conifers II</taxon>
        <taxon>Cupressales</taxon>
        <taxon>Taxaceae</taxon>
        <taxon>Taxus</taxon>
    </lineage>
</organism>
<evidence type="ECO:0000313" key="4">
    <source>
        <dbReference type="Proteomes" id="UP000824469"/>
    </source>
</evidence>
<sequence length="227" mass="25689">MMFSNSSQERIRGSNEMEKLEKGGESNLNRLDMPTRSVNGVRVPCLKLLPSEDIEHLGLPFTQVHGSSIRNIAYAALESRKDGGNSTYLTQLETESQNFNLFTGYQTLRERQESFKVKETMTVHCAFYSEHGGFDIDFEDKRFMNSCKAVVSTCTFGGGDDLYQPIGMSEASLRKVCYVAFWDEVTLLAQEKEGKVPSENRTIGLWRIVVVHNLPFTDQRLNGKIPK</sequence>
<dbReference type="OMA" id="HCAFYSE"/>
<dbReference type="PANTHER" id="PTHR12956:SF17">
    <property type="entry name" value="OS01G0749100 PROTEIN"/>
    <property type="match status" value="1"/>
</dbReference>
<dbReference type="AlphaFoldDB" id="A0AA38GPL2"/>
<proteinExistence type="predicted"/>
<gene>
    <name evidence="3" type="ORF">KI387_007340</name>
</gene>
<dbReference type="PANTHER" id="PTHR12956">
    <property type="entry name" value="ALKALINE CERAMIDASE-RELATED"/>
    <property type="match status" value="1"/>
</dbReference>
<feature type="non-terminal residue" evidence="3">
    <location>
        <position position="1"/>
    </location>
</feature>
<feature type="compositionally biased region" description="Basic and acidic residues" evidence="1">
    <location>
        <begin position="9"/>
        <end position="24"/>
    </location>
</feature>
<accession>A0AA38GPL2</accession>
<protein>
    <recommendedName>
        <fullName evidence="2">TOD1/MUCI70 glycosyltransferase-like domain-containing protein</fullName>
    </recommendedName>
</protein>
<name>A0AA38GPL2_TAXCH</name>
<comment type="caution">
    <text evidence="3">The sequence shown here is derived from an EMBL/GenBank/DDBJ whole genome shotgun (WGS) entry which is preliminary data.</text>
</comment>
<dbReference type="InterPro" id="IPR048354">
    <property type="entry name" value="TOD1_MUCI70_glycTrfase_dom"/>
</dbReference>
<feature type="domain" description="TOD1/MUCI70 glycosyltransferase-like" evidence="2">
    <location>
        <begin position="92"/>
        <end position="227"/>
    </location>
</feature>
<dbReference type="EMBL" id="JAHRHJ020000002">
    <property type="protein sequence ID" value="KAH9327162.1"/>
    <property type="molecule type" value="Genomic_DNA"/>
</dbReference>
<reference evidence="3 4" key="1">
    <citation type="journal article" date="2021" name="Nat. Plants">
        <title>The Taxus genome provides insights into paclitaxel biosynthesis.</title>
        <authorList>
            <person name="Xiong X."/>
            <person name="Gou J."/>
            <person name="Liao Q."/>
            <person name="Li Y."/>
            <person name="Zhou Q."/>
            <person name="Bi G."/>
            <person name="Li C."/>
            <person name="Du R."/>
            <person name="Wang X."/>
            <person name="Sun T."/>
            <person name="Guo L."/>
            <person name="Liang H."/>
            <person name="Lu P."/>
            <person name="Wu Y."/>
            <person name="Zhang Z."/>
            <person name="Ro D.K."/>
            <person name="Shang Y."/>
            <person name="Huang S."/>
            <person name="Yan J."/>
        </authorList>
    </citation>
    <scope>NUCLEOTIDE SEQUENCE [LARGE SCALE GENOMIC DNA]</scope>
    <source>
        <strain evidence="3">Ta-2019</strain>
    </source>
</reference>
<feature type="region of interest" description="Disordered" evidence="1">
    <location>
        <begin position="1"/>
        <end position="33"/>
    </location>
</feature>
<dbReference type="Proteomes" id="UP000824469">
    <property type="component" value="Unassembled WGS sequence"/>
</dbReference>
<evidence type="ECO:0000259" key="2">
    <source>
        <dbReference type="Pfam" id="PF04765"/>
    </source>
</evidence>